<protein>
    <recommendedName>
        <fullName evidence="4">LTXXQ motif family protein</fullName>
    </recommendedName>
</protein>
<reference evidence="3" key="1">
    <citation type="submission" date="2023-03" db="EMBL/GenBank/DDBJ databases">
        <title>Edaphobacter sp.</title>
        <authorList>
            <person name="Huber K.J."/>
            <person name="Papendorf J."/>
            <person name="Pilke C."/>
            <person name="Bunk B."/>
            <person name="Sproeer C."/>
            <person name="Pester M."/>
        </authorList>
    </citation>
    <scope>NUCLEOTIDE SEQUENCE</scope>
    <source>
        <strain evidence="3">DSM 110680</strain>
    </source>
</reference>
<accession>A0AAU7DK74</accession>
<dbReference type="AlphaFoldDB" id="A0AAU7DK74"/>
<organism evidence="3">
    <name type="scientific">Telmatobacter sp. DSM 110680</name>
    <dbReference type="NCBI Taxonomy" id="3036704"/>
    <lineage>
        <taxon>Bacteria</taxon>
        <taxon>Pseudomonadati</taxon>
        <taxon>Acidobacteriota</taxon>
        <taxon>Terriglobia</taxon>
        <taxon>Terriglobales</taxon>
        <taxon>Acidobacteriaceae</taxon>
        <taxon>Telmatobacter</taxon>
    </lineage>
</organism>
<feature type="chain" id="PRO_5043694578" description="LTXXQ motif family protein" evidence="2">
    <location>
        <begin position="22"/>
        <end position="133"/>
    </location>
</feature>
<name>A0AAU7DK74_9BACT</name>
<evidence type="ECO:0000256" key="2">
    <source>
        <dbReference type="SAM" id="SignalP"/>
    </source>
</evidence>
<dbReference type="RefSeq" id="WP_348262955.1">
    <property type="nucleotide sequence ID" value="NZ_CP121196.1"/>
</dbReference>
<keyword evidence="2" id="KW-0732">Signal</keyword>
<feature type="compositionally biased region" description="Basic and acidic residues" evidence="1">
    <location>
        <begin position="122"/>
        <end position="133"/>
    </location>
</feature>
<feature type="region of interest" description="Disordered" evidence="1">
    <location>
        <begin position="106"/>
        <end position="133"/>
    </location>
</feature>
<evidence type="ECO:0000313" key="3">
    <source>
        <dbReference type="EMBL" id="XBH17730.1"/>
    </source>
</evidence>
<evidence type="ECO:0008006" key="4">
    <source>
        <dbReference type="Google" id="ProtNLM"/>
    </source>
</evidence>
<dbReference type="EMBL" id="CP121196">
    <property type="protein sequence ID" value="XBH17730.1"/>
    <property type="molecule type" value="Genomic_DNA"/>
</dbReference>
<sequence>MIRIRLLAAGTVLMFALSIGAQQTTTTSPDTHAIAAAPVEQHLKVISEKLALTADQQDKARPILQEMHDGSQKINDDQTLTAEQRHAAMGELFMKSDKQMREFLTDDQKKKLDEMEAQMHGGPHDHPGDTAPQ</sequence>
<proteinExistence type="predicted"/>
<evidence type="ECO:0000256" key="1">
    <source>
        <dbReference type="SAM" id="MobiDB-lite"/>
    </source>
</evidence>
<gene>
    <name evidence="3" type="ORF">P8935_00005</name>
</gene>
<feature type="signal peptide" evidence="2">
    <location>
        <begin position="1"/>
        <end position="21"/>
    </location>
</feature>